<evidence type="ECO:0000313" key="3">
    <source>
        <dbReference type="Proteomes" id="UP000729402"/>
    </source>
</evidence>
<keyword evidence="1" id="KW-0732">Signal</keyword>
<reference evidence="2" key="1">
    <citation type="journal article" date="2021" name="bioRxiv">
        <title>Whole Genome Assembly and Annotation of Northern Wild Rice, Zizania palustris L., Supports a Whole Genome Duplication in the Zizania Genus.</title>
        <authorList>
            <person name="Haas M."/>
            <person name="Kono T."/>
            <person name="Macchietto M."/>
            <person name="Millas R."/>
            <person name="McGilp L."/>
            <person name="Shao M."/>
            <person name="Duquette J."/>
            <person name="Hirsch C.N."/>
            <person name="Kimball J."/>
        </authorList>
    </citation>
    <scope>NUCLEOTIDE SEQUENCE</scope>
    <source>
        <tissue evidence="2">Fresh leaf tissue</tissue>
    </source>
</reference>
<evidence type="ECO:0000313" key="2">
    <source>
        <dbReference type="EMBL" id="KAG8049266.1"/>
    </source>
</evidence>
<sequence length="69" mass="8208">MCEQKAAIAHLFLSFFCCTVSTNGILEEHCSLEQHMRWTREGQQNIPRRELVPVQFALDDMHIYFDMYK</sequence>
<feature type="signal peptide" evidence="1">
    <location>
        <begin position="1"/>
        <end position="24"/>
    </location>
</feature>
<evidence type="ECO:0008006" key="4">
    <source>
        <dbReference type="Google" id="ProtNLM"/>
    </source>
</evidence>
<comment type="caution">
    <text evidence="2">The sequence shown here is derived from an EMBL/GenBank/DDBJ whole genome shotgun (WGS) entry which is preliminary data.</text>
</comment>
<reference evidence="2" key="2">
    <citation type="submission" date="2021-02" db="EMBL/GenBank/DDBJ databases">
        <authorList>
            <person name="Kimball J.A."/>
            <person name="Haas M.W."/>
            <person name="Macchietto M."/>
            <person name="Kono T."/>
            <person name="Duquette J."/>
            <person name="Shao M."/>
        </authorList>
    </citation>
    <scope>NUCLEOTIDE SEQUENCE</scope>
    <source>
        <tissue evidence="2">Fresh leaf tissue</tissue>
    </source>
</reference>
<dbReference type="AlphaFoldDB" id="A0A8J5S3U7"/>
<organism evidence="2 3">
    <name type="scientific">Zizania palustris</name>
    <name type="common">Northern wild rice</name>
    <dbReference type="NCBI Taxonomy" id="103762"/>
    <lineage>
        <taxon>Eukaryota</taxon>
        <taxon>Viridiplantae</taxon>
        <taxon>Streptophyta</taxon>
        <taxon>Embryophyta</taxon>
        <taxon>Tracheophyta</taxon>
        <taxon>Spermatophyta</taxon>
        <taxon>Magnoliopsida</taxon>
        <taxon>Liliopsida</taxon>
        <taxon>Poales</taxon>
        <taxon>Poaceae</taxon>
        <taxon>BOP clade</taxon>
        <taxon>Oryzoideae</taxon>
        <taxon>Oryzeae</taxon>
        <taxon>Zizaniinae</taxon>
        <taxon>Zizania</taxon>
    </lineage>
</organism>
<evidence type="ECO:0000256" key="1">
    <source>
        <dbReference type="SAM" id="SignalP"/>
    </source>
</evidence>
<feature type="chain" id="PRO_5035284724" description="Secreted protein" evidence="1">
    <location>
        <begin position="25"/>
        <end position="69"/>
    </location>
</feature>
<name>A0A8J5S3U7_ZIZPA</name>
<keyword evidence="3" id="KW-1185">Reference proteome</keyword>
<accession>A0A8J5S3U7</accession>
<proteinExistence type="predicted"/>
<dbReference type="Proteomes" id="UP000729402">
    <property type="component" value="Unassembled WGS sequence"/>
</dbReference>
<protein>
    <recommendedName>
        <fullName evidence="4">Secreted protein</fullName>
    </recommendedName>
</protein>
<gene>
    <name evidence="2" type="ORF">GUJ93_ZPchr0009g1515</name>
</gene>
<dbReference type="EMBL" id="JAAALK010000289">
    <property type="protein sequence ID" value="KAG8049266.1"/>
    <property type="molecule type" value="Genomic_DNA"/>
</dbReference>